<dbReference type="GO" id="GO:0004805">
    <property type="term" value="F:trehalose-phosphatase activity"/>
    <property type="evidence" value="ECO:0007669"/>
    <property type="project" value="TreeGrafter"/>
</dbReference>
<dbReference type="KEGG" id="dpte:113796741"/>
<dbReference type="OrthoDB" id="755951at2759"/>
<feature type="compositionally biased region" description="Polar residues" evidence="1">
    <location>
        <begin position="342"/>
        <end position="351"/>
    </location>
</feature>
<feature type="region of interest" description="Disordered" evidence="1">
    <location>
        <begin position="342"/>
        <end position="361"/>
    </location>
</feature>
<dbReference type="Proteomes" id="UP000515146">
    <property type="component" value="Unplaced"/>
</dbReference>
<sequence length="916" mass="103404">MPKPKKEISNSSDKNTIKQKKNRDNSKTDSQVRISSHIVSSVEDGHSVSNKKSSLDNKLIQEQSDDCLNHFQPSEVSSTGILAEDSNVANERNGENLNIMDKKANDVLSKENINQTSNKISLQIDIETAAHLEKSLKKNNEDYYFKMKCNPDNIINTSENTSELSNLNDSTMGTNETITPSKFICEKDEPKIESKSESFLQKSRMTEENSNKINCDSELTEKIELPEKVKSLHTSEQPKSLAIDSNGQMLVDTPIKCSDENNDNIAEIDGHDAIGLDNNDDSTTKINKIDAKIDNEELKSNSQSTARQETNSLLNFKEESDAACINIDSKIPQYEKNISATASNSNIPTNTNSEDENESLSSDEIAFSNENSSVAASSVIDSNLSENSPSVAEDVCYTNDISMEYSAASECVSSIFFTNDFSKEKATVETDQINNSPSQKVLVIANRLPVTLKVSKKTSENEFDLIPSSGGLVSALNGVNKMDFRWIGWVGCEVKSEIAEAVRVKCNEMKLNPVYLSANLADAYYNGYCNGIIWPILHYVVDIPLDSIDEIYDAYIKVNMLFADAVYKDYLEFRKNYPKDPYIIWVHDYHLMLLPQMIRNKINDSNLRLMFFLHIPFPHPVIWENIAASRELLEGLLHCDIIGFHIFEYQKHFMNACLRELNVEINEFVINAKSISGIEVKTISCPIGINPTRFIQTSRDDEIKIARRNLRIRYQNKTIVLGVDRLDYMKGVYQKLKGIERFTEKYKEMKNEIVFIQLAIPSRQNVPSYQKLKNSVHQLVSEINGKSIKTPIIEHWDQSLDFKQLVTVYSASDICLITSVRDGMNLVAFEYVASQNQHHGLLLLSEFAGAERSLAHGVVSFNPWNPDEIADALNEALKMSKEEKEAKHKWAFNHVTKHTADNWANILISELVDSGY</sequence>
<name>A0A6P6YC33_DERPT</name>
<evidence type="ECO:0000313" key="3">
    <source>
        <dbReference type="RefSeq" id="XP_027202840.1"/>
    </source>
</evidence>
<proteinExistence type="predicted"/>
<dbReference type="Pfam" id="PF00982">
    <property type="entry name" value="Glyco_transf_20"/>
    <property type="match status" value="1"/>
</dbReference>
<dbReference type="AlphaFoldDB" id="A0A6P6YC33"/>
<dbReference type="GO" id="GO:0003825">
    <property type="term" value="F:alpha,alpha-trehalose-phosphate synthase (UDP-forming) activity"/>
    <property type="evidence" value="ECO:0007669"/>
    <property type="project" value="TreeGrafter"/>
</dbReference>
<keyword evidence="2" id="KW-1185">Reference proteome</keyword>
<evidence type="ECO:0000256" key="1">
    <source>
        <dbReference type="SAM" id="MobiDB-lite"/>
    </source>
</evidence>
<protein>
    <submittedName>
        <fullName evidence="3">Alpha,alpha-trehalose-phosphate synthase [UDP-forming] 2-like</fullName>
    </submittedName>
</protein>
<dbReference type="InterPro" id="IPR001830">
    <property type="entry name" value="Glyco_trans_20"/>
</dbReference>
<organism evidence="2 3">
    <name type="scientific">Dermatophagoides pteronyssinus</name>
    <name type="common">European house dust mite</name>
    <dbReference type="NCBI Taxonomy" id="6956"/>
    <lineage>
        <taxon>Eukaryota</taxon>
        <taxon>Metazoa</taxon>
        <taxon>Ecdysozoa</taxon>
        <taxon>Arthropoda</taxon>
        <taxon>Chelicerata</taxon>
        <taxon>Arachnida</taxon>
        <taxon>Acari</taxon>
        <taxon>Acariformes</taxon>
        <taxon>Sarcoptiformes</taxon>
        <taxon>Astigmata</taxon>
        <taxon>Psoroptidia</taxon>
        <taxon>Analgoidea</taxon>
        <taxon>Pyroglyphidae</taxon>
        <taxon>Dermatophagoidinae</taxon>
        <taxon>Dermatophagoides</taxon>
    </lineage>
</organism>
<feature type="region of interest" description="Disordered" evidence="1">
    <location>
        <begin position="1"/>
        <end position="33"/>
    </location>
</feature>
<reference evidence="3" key="1">
    <citation type="submission" date="2025-08" db="UniProtKB">
        <authorList>
            <consortium name="RefSeq"/>
        </authorList>
    </citation>
    <scope>IDENTIFICATION</scope>
    <source>
        <strain evidence="3">Airmid</strain>
    </source>
</reference>
<dbReference type="GO" id="GO:0005992">
    <property type="term" value="P:trehalose biosynthetic process"/>
    <property type="evidence" value="ECO:0007669"/>
    <property type="project" value="InterPro"/>
</dbReference>
<dbReference type="FunCoup" id="A0A6P6YC33">
    <property type="interactions" value="39"/>
</dbReference>
<dbReference type="PANTHER" id="PTHR10788:SF106">
    <property type="entry name" value="BCDNA.GH08860"/>
    <property type="match status" value="1"/>
</dbReference>
<dbReference type="Gene3D" id="3.40.50.2000">
    <property type="entry name" value="Glycogen Phosphorylase B"/>
    <property type="match status" value="2"/>
</dbReference>
<evidence type="ECO:0000313" key="2">
    <source>
        <dbReference type="Proteomes" id="UP000515146"/>
    </source>
</evidence>
<dbReference type="CDD" id="cd03788">
    <property type="entry name" value="GT20_TPS"/>
    <property type="match status" value="1"/>
</dbReference>
<dbReference type="InParanoid" id="A0A6P6YC33"/>
<dbReference type="RefSeq" id="XP_027202840.1">
    <property type="nucleotide sequence ID" value="XM_027347039.1"/>
</dbReference>
<dbReference type="SUPFAM" id="SSF53756">
    <property type="entry name" value="UDP-Glycosyltransferase/glycogen phosphorylase"/>
    <property type="match status" value="1"/>
</dbReference>
<gene>
    <name evidence="3" type="primary">LOC113796741</name>
</gene>
<accession>A0A6P6YC33</accession>
<dbReference type="PANTHER" id="PTHR10788">
    <property type="entry name" value="TREHALOSE-6-PHOSPHATE SYNTHASE"/>
    <property type="match status" value="1"/>
</dbReference>
<dbReference type="GO" id="GO:0005829">
    <property type="term" value="C:cytosol"/>
    <property type="evidence" value="ECO:0007669"/>
    <property type="project" value="TreeGrafter"/>
</dbReference>